<keyword evidence="2" id="KW-0812">Transmembrane</keyword>
<sequence>MSDSLTAPHAHGFHAVKPAPAETLADDEPRLPSGWWLLPSVVIGAGMWAGLAALIML</sequence>
<feature type="region of interest" description="Disordered" evidence="1">
    <location>
        <begin position="1"/>
        <end position="25"/>
    </location>
</feature>
<organism evidence="3 4">
    <name type="scientific">Cereibacter ovatus</name>
    <dbReference type="NCBI Taxonomy" id="439529"/>
    <lineage>
        <taxon>Bacteria</taxon>
        <taxon>Pseudomonadati</taxon>
        <taxon>Pseudomonadota</taxon>
        <taxon>Alphaproteobacteria</taxon>
        <taxon>Rhodobacterales</taxon>
        <taxon>Paracoccaceae</taxon>
        <taxon>Cereibacter</taxon>
    </lineage>
</organism>
<dbReference type="EMBL" id="OAOQ01000016">
    <property type="protein sequence ID" value="SNX73791.1"/>
    <property type="molecule type" value="Genomic_DNA"/>
</dbReference>
<keyword evidence="4" id="KW-1185">Reference proteome</keyword>
<accession>A0A285D1U9</accession>
<dbReference type="AlphaFoldDB" id="A0A285D1U9"/>
<proteinExistence type="predicted"/>
<name>A0A285D1U9_9RHOB</name>
<keyword evidence="2" id="KW-0472">Membrane</keyword>
<evidence type="ECO:0000256" key="2">
    <source>
        <dbReference type="SAM" id="Phobius"/>
    </source>
</evidence>
<reference evidence="4" key="1">
    <citation type="submission" date="2017-08" db="EMBL/GenBank/DDBJ databases">
        <authorList>
            <person name="Varghese N."/>
            <person name="Submissions S."/>
        </authorList>
    </citation>
    <scope>NUCLEOTIDE SEQUENCE [LARGE SCALE GENOMIC DNA]</scope>
    <source>
        <strain evidence="4">JA234</strain>
    </source>
</reference>
<gene>
    <name evidence="3" type="ORF">SAMN05878503_11663</name>
</gene>
<evidence type="ECO:0000256" key="1">
    <source>
        <dbReference type="SAM" id="MobiDB-lite"/>
    </source>
</evidence>
<dbReference type="RefSeq" id="WP_097031379.1">
    <property type="nucleotide sequence ID" value="NZ_OAOQ01000016.1"/>
</dbReference>
<protein>
    <submittedName>
        <fullName evidence="3">Uncharacterized protein</fullName>
    </submittedName>
</protein>
<evidence type="ECO:0000313" key="4">
    <source>
        <dbReference type="Proteomes" id="UP000219467"/>
    </source>
</evidence>
<dbReference type="Proteomes" id="UP000219467">
    <property type="component" value="Unassembled WGS sequence"/>
</dbReference>
<feature type="transmembrane region" description="Helical" evidence="2">
    <location>
        <begin position="35"/>
        <end position="56"/>
    </location>
</feature>
<evidence type="ECO:0000313" key="3">
    <source>
        <dbReference type="EMBL" id="SNX73791.1"/>
    </source>
</evidence>
<keyword evidence="2" id="KW-1133">Transmembrane helix</keyword>